<dbReference type="Proteomes" id="UP000005824">
    <property type="component" value="Unassembled WGS sequence"/>
</dbReference>
<feature type="transmembrane region" description="Helical" evidence="9">
    <location>
        <begin position="242"/>
        <end position="270"/>
    </location>
</feature>
<feature type="transmembrane region" description="Helical" evidence="9">
    <location>
        <begin position="151"/>
        <end position="171"/>
    </location>
</feature>
<dbReference type="Pfam" id="PF09721">
    <property type="entry name" value="Exosortase_EpsH"/>
    <property type="match status" value="1"/>
</dbReference>
<dbReference type="RefSeq" id="WP_006977410.1">
    <property type="nucleotide sequence ID" value="NZ_ABVL01000001.1"/>
</dbReference>
<evidence type="ECO:0000313" key="10">
    <source>
        <dbReference type="EMBL" id="EDY21958.1"/>
    </source>
</evidence>
<keyword evidence="2" id="KW-1003">Cell membrane</keyword>
<dbReference type="GO" id="GO:0006508">
    <property type="term" value="P:proteolysis"/>
    <property type="evidence" value="ECO:0007669"/>
    <property type="project" value="UniProtKB-KW"/>
</dbReference>
<evidence type="ECO:0000256" key="2">
    <source>
        <dbReference type="ARBA" id="ARBA00022475"/>
    </source>
</evidence>
<dbReference type="InParanoid" id="B4CTS0"/>
<name>B4CTS0_9BACT</name>
<feature type="transmembrane region" description="Helical" evidence="9">
    <location>
        <begin position="102"/>
        <end position="120"/>
    </location>
</feature>
<dbReference type="EMBL" id="ABVL01000001">
    <property type="protein sequence ID" value="EDY21958.1"/>
    <property type="molecule type" value="Genomic_DNA"/>
</dbReference>
<evidence type="ECO:0000256" key="9">
    <source>
        <dbReference type="SAM" id="Phobius"/>
    </source>
</evidence>
<protein>
    <submittedName>
        <fullName evidence="10">Eight transmembrane protein EpsH</fullName>
    </submittedName>
</protein>
<evidence type="ECO:0000256" key="4">
    <source>
        <dbReference type="ARBA" id="ARBA00022692"/>
    </source>
</evidence>
<comment type="subcellular location">
    <subcellularLocation>
        <location evidence="1">Cell membrane</location>
        <topology evidence="1">Multi-pass membrane protein</topology>
    </subcellularLocation>
</comment>
<feature type="compositionally biased region" description="Basic and acidic residues" evidence="8">
    <location>
        <begin position="320"/>
        <end position="338"/>
    </location>
</feature>
<dbReference type="NCBIfam" id="TIGR04178">
    <property type="entry name" value="exo_archaeo"/>
    <property type="match status" value="1"/>
</dbReference>
<keyword evidence="6 9" id="KW-1133">Transmembrane helix</keyword>
<evidence type="ECO:0000256" key="7">
    <source>
        <dbReference type="ARBA" id="ARBA00023136"/>
    </source>
</evidence>
<accession>B4CTS0</accession>
<keyword evidence="11" id="KW-1185">Reference proteome</keyword>
<feature type="transmembrane region" description="Helical" evidence="9">
    <location>
        <begin position="215"/>
        <end position="235"/>
    </location>
</feature>
<dbReference type="GO" id="GO:0005886">
    <property type="term" value="C:plasma membrane"/>
    <property type="evidence" value="ECO:0007669"/>
    <property type="project" value="UniProtKB-SubCell"/>
</dbReference>
<dbReference type="eggNOG" id="COG1269">
    <property type="taxonomic scope" value="Bacteria"/>
</dbReference>
<dbReference type="InterPro" id="IPR026392">
    <property type="entry name" value="Exo/Archaeosortase_dom"/>
</dbReference>
<feature type="transmembrane region" description="Helical" evidence="9">
    <location>
        <begin position="30"/>
        <end position="53"/>
    </location>
</feature>
<dbReference type="GO" id="GO:0008233">
    <property type="term" value="F:peptidase activity"/>
    <property type="evidence" value="ECO:0007669"/>
    <property type="project" value="UniProtKB-KW"/>
</dbReference>
<feature type="region of interest" description="Disordered" evidence="8">
    <location>
        <begin position="318"/>
        <end position="346"/>
    </location>
</feature>
<keyword evidence="4 9" id="KW-0812">Transmembrane</keyword>
<proteinExistence type="predicted"/>
<evidence type="ECO:0000256" key="3">
    <source>
        <dbReference type="ARBA" id="ARBA00022670"/>
    </source>
</evidence>
<dbReference type="InterPro" id="IPR019127">
    <property type="entry name" value="Exosortase"/>
</dbReference>
<reference evidence="10 11" key="1">
    <citation type="journal article" date="2011" name="J. Bacteriol.">
        <title>Genome sequence of Chthoniobacter flavus Ellin428, an aerobic heterotrophic soil bacterium.</title>
        <authorList>
            <person name="Kant R."/>
            <person name="van Passel M.W."/>
            <person name="Palva A."/>
            <person name="Lucas S."/>
            <person name="Lapidus A."/>
            <person name="Glavina Del Rio T."/>
            <person name="Dalin E."/>
            <person name="Tice H."/>
            <person name="Bruce D."/>
            <person name="Goodwin L."/>
            <person name="Pitluck S."/>
            <person name="Larimer F.W."/>
            <person name="Land M.L."/>
            <person name="Hauser L."/>
            <person name="Sangwan P."/>
            <person name="de Vos W.M."/>
            <person name="Janssen P.H."/>
            <person name="Smidt H."/>
        </authorList>
    </citation>
    <scope>NUCLEOTIDE SEQUENCE [LARGE SCALE GENOMIC DNA]</scope>
    <source>
        <strain evidence="10 11">Ellin428</strain>
    </source>
</reference>
<keyword evidence="7 9" id="KW-0472">Membrane</keyword>
<evidence type="ECO:0000256" key="8">
    <source>
        <dbReference type="SAM" id="MobiDB-lite"/>
    </source>
</evidence>
<dbReference type="AlphaFoldDB" id="B4CTS0"/>
<dbReference type="STRING" id="497964.CfE428DRAFT_0083"/>
<comment type="caution">
    <text evidence="10">The sequence shown here is derived from an EMBL/GenBank/DDBJ whole genome shotgun (WGS) entry which is preliminary data.</text>
</comment>
<evidence type="ECO:0000256" key="1">
    <source>
        <dbReference type="ARBA" id="ARBA00004651"/>
    </source>
</evidence>
<dbReference type="NCBIfam" id="TIGR02602">
    <property type="entry name" value="8TM_EpsH"/>
    <property type="match status" value="1"/>
</dbReference>
<evidence type="ECO:0000256" key="6">
    <source>
        <dbReference type="ARBA" id="ARBA00022989"/>
    </source>
</evidence>
<feature type="transmembrane region" description="Helical" evidence="9">
    <location>
        <begin position="282"/>
        <end position="302"/>
    </location>
</feature>
<dbReference type="InterPro" id="IPR013426">
    <property type="entry name" value="EpsH-like"/>
</dbReference>
<evidence type="ECO:0000313" key="11">
    <source>
        <dbReference type="Proteomes" id="UP000005824"/>
    </source>
</evidence>
<gene>
    <name evidence="10" type="ORF">CfE428DRAFT_0083</name>
</gene>
<sequence precursor="true">MPSATAVEPPEPTLGETMAGVTAWVRENPLATLLLAICGGLLVYFYGFYSVFMNGAQSTAVWAWKGWNDENDQVHCRFIAPIILFILWQRRGELISIVKEPSLRGLAFVISGIVLFVLGIRCLQARLAILSLPLVVYGSAEYLGGKACARIFIFPCLLMLFMVPVGGVIQSTVTLQLLASKTVGALCALLGIHIQLIGTTINVDGHSFEVAGGCSGIRSLMAMTMLAALYVYYALGRLWQQFVVFAGSIFFALIGNIARLFTVVLVAKFWNPEIAGGLYHDYSGFVFFPIAVLAMVGFGNLISRDWSQASARIAKTLTAPDHEAPRKDVDEVEGEKKPASPISYDY</sequence>
<keyword evidence="5" id="KW-0378">Hydrolase</keyword>
<feature type="transmembrane region" description="Helical" evidence="9">
    <location>
        <begin position="183"/>
        <end position="203"/>
    </location>
</feature>
<evidence type="ECO:0000256" key="5">
    <source>
        <dbReference type="ARBA" id="ARBA00022801"/>
    </source>
</evidence>
<keyword evidence="3" id="KW-0645">Protease</keyword>
<organism evidence="10 11">
    <name type="scientific">Chthoniobacter flavus Ellin428</name>
    <dbReference type="NCBI Taxonomy" id="497964"/>
    <lineage>
        <taxon>Bacteria</taxon>
        <taxon>Pseudomonadati</taxon>
        <taxon>Verrucomicrobiota</taxon>
        <taxon>Spartobacteria</taxon>
        <taxon>Chthoniobacterales</taxon>
        <taxon>Chthoniobacteraceae</taxon>
        <taxon>Chthoniobacter</taxon>
    </lineage>
</organism>